<reference evidence="1 2" key="1">
    <citation type="submission" date="2019-07" db="EMBL/GenBank/DDBJ databases">
        <title>Genomics analysis of Aphanomyces spp. identifies a new class of oomycete effector associated with host adaptation.</title>
        <authorList>
            <person name="Gaulin E."/>
        </authorList>
    </citation>
    <scope>NUCLEOTIDE SEQUENCE [LARGE SCALE GENOMIC DNA]</scope>
    <source>
        <strain evidence="1 2">ATCC 201684</strain>
    </source>
</reference>
<dbReference type="SUPFAM" id="SSF53474">
    <property type="entry name" value="alpha/beta-Hydrolases"/>
    <property type="match status" value="1"/>
</dbReference>
<protein>
    <recommendedName>
        <fullName evidence="3">Serine aminopeptidase S33 domain-containing protein</fullName>
    </recommendedName>
</protein>
<dbReference type="InterPro" id="IPR052920">
    <property type="entry name" value="DNA-binding_regulatory"/>
</dbReference>
<accession>A0A6G0XLQ6</accession>
<keyword evidence="2" id="KW-1185">Reference proteome</keyword>
<dbReference type="Gene3D" id="3.30.1520.10">
    <property type="entry name" value="Phox-like domain"/>
    <property type="match status" value="1"/>
</dbReference>
<dbReference type="Proteomes" id="UP000481153">
    <property type="component" value="Unassembled WGS sequence"/>
</dbReference>
<dbReference type="SUPFAM" id="SSF64268">
    <property type="entry name" value="PX domain"/>
    <property type="match status" value="1"/>
</dbReference>
<dbReference type="EMBL" id="VJMJ01000037">
    <property type="protein sequence ID" value="KAF0741384.1"/>
    <property type="molecule type" value="Genomic_DNA"/>
</dbReference>
<dbReference type="PANTHER" id="PTHR43358:SF4">
    <property type="entry name" value="ALPHA_BETA HYDROLASE FOLD-1 DOMAIN-CONTAINING PROTEIN"/>
    <property type="match status" value="1"/>
</dbReference>
<dbReference type="Gene3D" id="3.40.50.1820">
    <property type="entry name" value="alpha/beta hydrolase"/>
    <property type="match status" value="2"/>
</dbReference>
<evidence type="ECO:0000313" key="1">
    <source>
        <dbReference type="EMBL" id="KAF0741384.1"/>
    </source>
</evidence>
<organism evidence="1 2">
    <name type="scientific">Aphanomyces euteiches</name>
    <dbReference type="NCBI Taxonomy" id="100861"/>
    <lineage>
        <taxon>Eukaryota</taxon>
        <taxon>Sar</taxon>
        <taxon>Stramenopiles</taxon>
        <taxon>Oomycota</taxon>
        <taxon>Saprolegniomycetes</taxon>
        <taxon>Saprolegniales</taxon>
        <taxon>Verrucalvaceae</taxon>
        <taxon>Aphanomyces</taxon>
    </lineage>
</organism>
<name>A0A6G0XLQ6_9STRA</name>
<proteinExistence type="predicted"/>
<dbReference type="PANTHER" id="PTHR43358">
    <property type="entry name" value="ALPHA/BETA-HYDROLASE"/>
    <property type="match status" value="1"/>
</dbReference>
<evidence type="ECO:0008006" key="3">
    <source>
        <dbReference type="Google" id="ProtNLM"/>
    </source>
</evidence>
<dbReference type="AlphaFoldDB" id="A0A6G0XLQ6"/>
<evidence type="ECO:0000313" key="2">
    <source>
        <dbReference type="Proteomes" id="UP000481153"/>
    </source>
</evidence>
<gene>
    <name evidence="1" type="ORF">Ae201684_003493</name>
</gene>
<sequence length="660" mass="73182">MGAGASFEVFAPGELEHEMKAVDATSPSTSWELFKAGYDSIVHTIIRPPRHDYSVDSALGPSEFELAGQAFRRRDFTVLNERGQALQCSIWDTEPGRSSCVLYLHGISGSRVESTSLLGSILQMGSAFAAFDFSGSGKSDGSYISMGYTEHHDDWVVLQALHKYRGGQFEAVNMYGRSMGANAALLVLQEGLVRNQTSTATVRVQDFGFSAQAICGGEETLVLTSTANNKIDFIPGDALIRVGDCDVRGKSSTFVLNLLSDCPAQESLTLSGLRRAANGTAPLFVQWLVLDSSFIDLETVLRDMVTTAQSDGWQIPSFVVSAGIALLRSTIKRTAGFDLQAVSPGVGLEKCNIPAVFVHATQDVFVPLRHRQVSLSQAYGGKKEIVTFKGTHDSLRSRDLTEAILTKAHKMHLASTKDEEAFRRELFPTGIEYPSLVWSNASKWKNSEDGNSSQSISPYSAFATGYRMVETADSRHVAYMIHVYAPPHLFMKQPSDAPNCFGEKDKESALRVEVSVDEREIKSFWKSFSTATKSSKWNWLRWGKHKQTSSWRNLATDMDTEVPTHQNVVEHRESIEPTFQVERRCHDFKLLLTKLSALPSGLPNDLQVIRSKLVYSTKMGVFRLEERKELLNTALQVISSTPALWSHSIVHEFLRLEKLS</sequence>
<dbReference type="VEuPathDB" id="FungiDB:AeMF1_010576"/>
<comment type="caution">
    <text evidence="1">The sequence shown here is derived from an EMBL/GenBank/DDBJ whole genome shotgun (WGS) entry which is preliminary data.</text>
</comment>
<dbReference type="InterPro" id="IPR036871">
    <property type="entry name" value="PX_dom_sf"/>
</dbReference>
<dbReference type="InterPro" id="IPR029058">
    <property type="entry name" value="AB_hydrolase_fold"/>
</dbReference>
<dbReference type="GO" id="GO:0035091">
    <property type="term" value="F:phosphatidylinositol binding"/>
    <property type="evidence" value="ECO:0007669"/>
    <property type="project" value="InterPro"/>
</dbReference>